<evidence type="ECO:0000259" key="7">
    <source>
        <dbReference type="Pfam" id="PF01061"/>
    </source>
</evidence>
<dbReference type="EMBL" id="JARYMX010000001">
    <property type="protein sequence ID" value="KAJ9568579.1"/>
    <property type="molecule type" value="Genomic_DNA"/>
</dbReference>
<reference evidence="8" key="1">
    <citation type="submission" date="2023-03" db="EMBL/GenBank/DDBJ databases">
        <title>Chromosome-scale reference genome and RAD-based genetic map of yellow starthistle (Centaurea solstitialis) reveal putative structural variation and QTLs associated with invader traits.</title>
        <authorList>
            <person name="Reatini B."/>
            <person name="Cang F.A."/>
            <person name="Jiang Q."/>
            <person name="Mckibben M.T.W."/>
            <person name="Barker M.S."/>
            <person name="Rieseberg L.H."/>
            <person name="Dlugosch K.M."/>
        </authorList>
    </citation>
    <scope>NUCLEOTIDE SEQUENCE</scope>
    <source>
        <strain evidence="8">CAN-66</strain>
        <tissue evidence="8">Leaf</tissue>
    </source>
</reference>
<evidence type="ECO:0000256" key="2">
    <source>
        <dbReference type="ARBA" id="ARBA00022448"/>
    </source>
</evidence>
<accession>A0AA38WVN0</accession>
<feature type="transmembrane region" description="Helical" evidence="6">
    <location>
        <begin position="94"/>
        <end position="116"/>
    </location>
</feature>
<comment type="subcellular location">
    <subcellularLocation>
        <location evidence="1">Membrane</location>
        <topology evidence="1">Multi-pass membrane protein</topology>
    </subcellularLocation>
</comment>
<dbReference type="PANTHER" id="PTHR19241">
    <property type="entry name" value="ATP-BINDING CASSETTE TRANSPORTER"/>
    <property type="match status" value="1"/>
</dbReference>
<keyword evidence="2" id="KW-0813">Transport</keyword>
<keyword evidence="4 6" id="KW-1133">Transmembrane helix</keyword>
<dbReference type="GO" id="GO:0140359">
    <property type="term" value="F:ABC-type transporter activity"/>
    <property type="evidence" value="ECO:0007669"/>
    <property type="project" value="InterPro"/>
</dbReference>
<evidence type="ECO:0000256" key="1">
    <source>
        <dbReference type="ARBA" id="ARBA00004141"/>
    </source>
</evidence>
<feature type="domain" description="ABC-2 type transporter transmembrane" evidence="7">
    <location>
        <begin position="2"/>
        <end position="61"/>
    </location>
</feature>
<keyword evidence="9" id="KW-1185">Reference proteome</keyword>
<protein>
    <recommendedName>
        <fullName evidence="7">ABC-2 type transporter transmembrane domain-containing protein</fullName>
    </recommendedName>
</protein>
<dbReference type="InterPro" id="IPR013525">
    <property type="entry name" value="ABC2_TM"/>
</dbReference>
<name>A0AA38WVN0_9ASTR</name>
<evidence type="ECO:0000256" key="3">
    <source>
        <dbReference type="ARBA" id="ARBA00022692"/>
    </source>
</evidence>
<keyword evidence="3 6" id="KW-0812">Transmembrane</keyword>
<keyword evidence="5 6" id="KW-0472">Membrane</keyword>
<dbReference type="Proteomes" id="UP001172457">
    <property type="component" value="Chromosome 1"/>
</dbReference>
<evidence type="ECO:0000313" key="9">
    <source>
        <dbReference type="Proteomes" id="UP001172457"/>
    </source>
</evidence>
<evidence type="ECO:0000256" key="6">
    <source>
        <dbReference type="SAM" id="Phobius"/>
    </source>
</evidence>
<dbReference type="Pfam" id="PF01061">
    <property type="entry name" value="ABC2_membrane"/>
    <property type="match status" value="1"/>
</dbReference>
<proteinExistence type="predicted"/>
<dbReference type="GO" id="GO:0005886">
    <property type="term" value="C:plasma membrane"/>
    <property type="evidence" value="ECO:0007669"/>
    <property type="project" value="UniProtKB-ARBA"/>
</dbReference>
<evidence type="ECO:0000256" key="5">
    <source>
        <dbReference type="ARBA" id="ARBA00023136"/>
    </source>
</evidence>
<dbReference type="AlphaFoldDB" id="A0AA38WVN0"/>
<evidence type="ECO:0000313" key="8">
    <source>
        <dbReference type="EMBL" id="KAJ9568579.1"/>
    </source>
</evidence>
<evidence type="ECO:0000256" key="4">
    <source>
        <dbReference type="ARBA" id="ARBA00022989"/>
    </source>
</evidence>
<comment type="caution">
    <text evidence="8">The sequence shown here is derived from an EMBL/GenBank/DDBJ whole genome shotgun (WGS) entry which is preliminary data.</text>
</comment>
<gene>
    <name evidence="8" type="ORF">OSB04_004545</name>
</gene>
<sequence length="125" mass="14629">MLTVSITPNEQMAAISASGFYLLFNMFSGFYIPRPKIPGWWVWYHWICPMAWTVYVCIVSQYHDADNPIFVPGMEMNPPMTWFIKDYYGFELDFMGPVAAVLIGFCVFFAFLYAICLRTLNFQMR</sequence>
<feature type="transmembrane region" description="Helical" evidence="6">
    <location>
        <begin position="43"/>
        <end position="62"/>
    </location>
</feature>
<organism evidence="8 9">
    <name type="scientific">Centaurea solstitialis</name>
    <name type="common">yellow star-thistle</name>
    <dbReference type="NCBI Taxonomy" id="347529"/>
    <lineage>
        <taxon>Eukaryota</taxon>
        <taxon>Viridiplantae</taxon>
        <taxon>Streptophyta</taxon>
        <taxon>Embryophyta</taxon>
        <taxon>Tracheophyta</taxon>
        <taxon>Spermatophyta</taxon>
        <taxon>Magnoliopsida</taxon>
        <taxon>eudicotyledons</taxon>
        <taxon>Gunneridae</taxon>
        <taxon>Pentapetalae</taxon>
        <taxon>asterids</taxon>
        <taxon>campanulids</taxon>
        <taxon>Asterales</taxon>
        <taxon>Asteraceae</taxon>
        <taxon>Carduoideae</taxon>
        <taxon>Cardueae</taxon>
        <taxon>Centaureinae</taxon>
        <taxon>Centaurea</taxon>
    </lineage>
</organism>
<feature type="transmembrane region" description="Helical" evidence="6">
    <location>
        <begin position="12"/>
        <end position="31"/>
    </location>
</feature>